<dbReference type="AlphaFoldDB" id="A0A2D3UXG9"/>
<accession>A0A2D3UXG9</accession>
<dbReference type="RefSeq" id="XP_023624751.1">
    <property type="nucleotide sequence ID" value="XM_023768983.1"/>
</dbReference>
<dbReference type="Gene3D" id="6.10.140.2220">
    <property type="match status" value="1"/>
</dbReference>
<dbReference type="GeneID" id="35598894"/>
<reference evidence="6 7" key="1">
    <citation type="submission" date="2016-03" db="EMBL/GenBank/DDBJ databases">
        <authorList>
            <person name="Ploux O."/>
        </authorList>
    </citation>
    <scope>NUCLEOTIDE SEQUENCE [LARGE SCALE GENOMIC DNA]</scope>
    <source>
        <strain evidence="6 7">URUG2</strain>
    </source>
</reference>
<dbReference type="PROSITE" id="PS50865">
    <property type="entry name" value="ZF_MYND_2"/>
    <property type="match status" value="1"/>
</dbReference>
<evidence type="ECO:0000313" key="7">
    <source>
        <dbReference type="Proteomes" id="UP000225277"/>
    </source>
</evidence>
<keyword evidence="1" id="KW-0479">Metal-binding</keyword>
<dbReference type="Pfam" id="PF01753">
    <property type="entry name" value="zf-MYND"/>
    <property type="match status" value="1"/>
</dbReference>
<evidence type="ECO:0000256" key="4">
    <source>
        <dbReference type="PROSITE-ProRule" id="PRU00134"/>
    </source>
</evidence>
<evidence type="ECO:0000256" key="1">
    <source>
        <dbReference type="ARBA" id="ARBA00022723"/>
    </source>
</evidence>
<gene>
    <name evidence="6" type="ORF">RCC_03696</name>
</gene>
<dbReference type="OrthoDB" id="432970at2759"/>
<dbReference type="InterPro" id="IPR002893">
    <property type="entry name" value="Znf_MYND"/>
</dbReference>
<evidence type="ECO:0000313" key="6">
    <source>
        <dbReference type="EMBL" id="CZT17860.1"/>
    </source>
</evidence>
<evidence type="ECO:0000256" key="2">
    <source>
        <dbReference type="ARBA" id="ARBA00022771"/>
    </source>
</evidence>
<evidence type="ECO:0000256" key="3">
    <source>
        <dbReference type="ARBA" id="ARBA00022833"/>
    </source>
</evidence>
<protein>
    <recommendedName>
        <fullName evidence="5">MYND-type domain-containing protein</fullName>
    </recommendedName>
</protein>
<evidence type="ECO:0000259" key="5">
    <source>
        <dbReference type="PROSITE" id="PS50865"/>
    </source>
</evidence>
<feature type="domain" description="MYND-type" evidence="5">
    <location>
        <begin position="204"/>
        <end position="245"/>
    </location>
</feature>
<dbReference type="Proteomes" id="UP000225277">
    <property type="component" value="Unassembled WGS sequence"/>
</dbReference>
<keyword evidence="2 4" id="KW-0863">Zinc-finger</keyword>
<dbReference type="STRING" id="112498.A0A2D3UXG9"/>
<keyword evidence="3" id="KW-0862">Zinc</keyword>
<organism evidence="6 7">
    <name type="scientific">Ramularia collo-cygni</name>
    <dbReference type="NCBI Taxonomy" id="112498"/>
    <lineage>
        <taxon>Eukaryota</taxon>
        <taxon>Fungi</taxon>
        <taxon>Dikarya</taxon>
        <taxon>Ascomycota</taxon>
        <taxon>Pezizomycotina</taxon>
        <taxon>Dothideomycetes</taxon>
        <taxon>Dothideomycetidae</taxon>
        <taxon>Mycosphaerellales</taxon>
        <taxon>Mycosphaerellaceae</taxon>
        <taxon>Ramularia</taxon>
    </lineage>
</organism>
<dbReference type="GO" id="GO:0008270">
    <property type="term" value="F:zinc ion binding"/>
    <property type="evidence" value="ECO:0007669"/>
    <property type="project" value="UniProtKB-KW"/>
</dbReference>
<proteinExistence type="predicted"/>
<dbReference type="EMBL" id="FJUY01000004">
    <property type="protein sequence ID" value="CZT17860.1"/>
    <property type="molecule type" value="Genomic_DNA"/>
</dbReference>
<dbReference type="PROSITE" id="PS01360">
    <property type="entry name" value="ZF_MYND_1"/>
    <property type="match status" value="1"/>
</dbReference>
<sequence>MVVNYITLEHIRLPGHAENPLLLDNSPLRILDGTSLEGNDADLSTANGTATILYNWCPEALFALLDIEAWFSFTWTVTLEDETKLEIGRIRNQVTMGKLDKEGLWKVMITFNISQLENGLYQGSWMPNTEETMLGDQNVDDPKEIERLGREFVAELIKQRRWLTGKKIRHEFFIESLSLGMDPWDDGLAMNPHWLYETLDLARCSTCKSGGQHGKSLNRCGRCGTAAYCSSECQQKDWSVHKAVCAMSAEDRGKALRYSQNGGLVNWVGEGGGPEAEEEEVDGE</sequence>
<keyword evidence="7" id="KW-1185">Reference proteome</keyword>
<dbReference type="SUPFAM" id="SSF144232">
    <property type="entry name" value="HIT/MYND zinc finger-like"/>
    <property type="match status" value="1"/>
</dbReference>
<name>A0A2D3UXG9_9PEZI</name>